<gene>
    <name evidence="1" type="ordered locus">RLO149_c002760</name>
</gene>
<name>F7ZGK6_ROSLO</name>
<dbReference type="STRING" id="391595.RLO149_c002760"/>
<sequence>MTLEFRRLSGAALNDAIPAVAALRIAVFRDWPYLYEGDLEYEAEYLAPYAQNPLTVLIGAFEGARLVGASTAMPLTAHADGFASAFVQTDIDVSKVFYCAESVLLPQFRGHGAGHAFFDLREAAARQDGFDTCVFCSVIRPADHSLRPTDYRPLDGFWRARGYRPLPGVVATFNWKDLGAADETPKQLQFWARDL</sequence>
<dbReference type="SUPFAM" id="SSF55729">
    <property type="entry name" value="Acyl-CoA N-acyltransferases (Nat)"/>
    <property type="match status" value="1"/>
</dbReference>
<dbReference type="InterPro" id="IPR016181">
    <property type="entry name" value="Acyl_CoA_acyltransferase"/>
</dbReference>
<dbReference type="eggNOG" id="COG0454">
    <property type="taxonomic scope" value="Bacteria"/>
</dbReference>
<keyword evidence="2" id="KW-1185">Reference proteome</keyword>
<organism evidence="1 2">
    <name type="scientific">Roseobacter litoralis (strain ATCC 49566 / DSM 6996 / JCM 21268 / NBRC 15278 / OCh 149)</name>
    <dbReference type="NCBI Taxonomy" id="391595"/>
    <lineage>
        <taxon>Bacteria</taxon>
        <taxon>Pseudomonadati</taxon>
        <taxon>Pseudomonadota</taxon>
        <taxon>Alphaproteobacteria</taxon>
        <taxon>Rhodobacterales</taxon>
        <taxon>Roseobacteraceae</taxon>
        <taxon>Roseobacter</taxon>
    </lineage>
</organism>
<evidence type="ECO:0008006" key="3">
    <source>
        <dbReference type="Google" id="ProtNLM"/>
    </source>
</evidence>
<protein>
    <recommendedName>
        <fullName evidence="3">N-acetyltransferase domain-containing protein</fullName>
    </recommendedName>
</protein>
<dbReference type="EMBL" id="CP002623">
    <property type="protein sequence ID" value="AEI92306.1"/>
    <property type="molecule type" value="Genomic_DNA"/>
</dbReference>
<proteinExistence type="predicted"/>
<dbReference type="KEGG" id="rli:RLO149_c002760"/>
<dbReference type="Proteomes" id="UP000001353">
    <property type="component" value="Chromosome"/>
</dbReference>
<reference evidence="1 2" key="1">
    <citation type="journal article" date="2011" name="BMC Genomics">
        <title>Comparative genome analysis and genome-guided physiological analysis of Roseobacter litoralis.</title>
        <authorList>
            <person name="Kalhoefer D."/>
            <person name="Thole S."/>
            <person name="Voget S."/>
            <person name="Lehmann R."/>
            <person name="Liesegang H."/>
            <person name="Wollher A."/>
            <person name="Daniel R."/>
            <person name="Simon M."/>
            <person name="Brinkhoff T."/>
        </authorList>
    </citation>
    <scope>NUCLEOTIDE SEQUENCE [LARGE SCALE GENOMIC DNA]</scope>
    <source>
        <strain evidence="2">ATCC 49566 / DSM 6996 / JCM 21268 / NBRC 15278 / OCh 149</strain>
    </source>
</reference>
<dbReference type="RefSeq" id="WP_013960249.1">
    <property type="nucleotide sequence ID" value="NC_015730.1"/>
</dbReference>
<dbReference type="OrthoDB" id="187903at2"/>
<evidence type="ECO:0000313" key="1">
    <source>
        <dbReference type="EMBL" id="AEI92306.1"/>
    </source>
</evidence>
<dbReference type="HOGENOM" id="CLU_120432_0_0_5"/>
<accession>F7ZGK6</accession>
<dbReference type="AlphaFoldDB" id="F7ZGK6"/>
<dbReference type="Gene3D" id="3.40.630.30">
    <property type="match status" value="1"/>
</dbReference>
<evidence type="ECO:0000313" key="2">
    <source>
        <dbReference type="Proteomes" id="UP000001353"/>
    </source>
</evidence>